<dbReference type="Proteomes" id="UP000708298">
    <property type="component" value="Unassembled WGS sequence"/>
</dbReference>
<name>A0A964E008_9PROT</name>
<evidence type="ECO:0000313" key="1">
    <source>
        <dbReference type="EMBL" id="MCB8876659.1"/>
    </source>
</evidence>
<evidence type="ECO:0000313" key="2">
    <source>
        <dbReference type="Proteomes" id="UP000708298"/>
    </source>
</evidence>
<comment type="caution">
    <text evidence="1">The sequence shown here is derived from an EMBL/GenBank/DDBJ whole genome shotgun (WGS) entry which is preliminary data.</text>
</comment>
<organism evidence="1 2">
    <name type="scientific">Acidisoma silvae</name>
    <dbReference type="NCBI Taxonomy" id="2802396"/>
    <lineage>
        <taxon>Bacteria</taxon>
        <taxon>Pseudomonadati</taxon>
        <taxon>Pseudomonadota</taxon>
        <taxon>Alphaproteobacteria</taxon>
        <taxon>Acetobacterales</taxon>
        <taxon>Acidocellaceae</taxon>
        <taxon>Acidisoma</taxon>
    </lineage>
</organism>
<gene>
    <name evidence="1" type="ORF">ASILVAE211_15810</name>
</gene>
<sequence length="241" mass="25554">MPTISTNFDKSSFHPIIFLRRATALSVIGLVAGCAGQHVTETGFLPNYGAMQHTPGHSDDLIYVAPQLAQSRYDKVMVAPVAWRPVKGAAHLTPAQIDRMSTAFRDDIVKALSPHYTIIDGSDCGDCAGVIKVAAAITDLRRSQWYYNAVPMVVGMGAAAAGGMAPPIPPPAPGGASEELMATDARTGDVLVEVATYNNGMPWNFMGQWLPYGHAKRAFSLSSKLLATELTKANAQVAAAN</sequence>
<reference evidence="1" key="2">
    <citation type="submission" date="2021-01" db="EMBL/GenBank/DDBJ databases">
        <authorList>
            <person name="Mieszkin S."/>
            <person name="Pouder E."/>
            <person name="Alain K."/>
        </authorList>
    </citation>
    <scope>NUCLEOTIDE SEQUENCE</scope>
    <source>
        <strain evidence="1">HW T2.11</strain>
    </source>
</reference>
<dbReference type="InterPro" id="IPR021747">
    <property type="entry name" value="DUF3313"/>
</dbReference>
<dbReference type="RefSeq" id="WP_227322318.1">
    <property type="nucleotide sequence ID" value="NZ_JAESVB010000007.1"/>
</dbReference>
<reference evidence="1" key="1">
    <citation type="journal article" date="2021" name="Microorganisms">
        <title>Acidisoma silvae sp. nov. and Acidisomacellulosilytica sp. nov., Two Acidophilic Bacteria Isolated from Decaying Wood, Hydrolyzing Cellulose and Producing Poly-3-hydroxybutyrate.</title>
        <authorList>
            <person name="Mieszkin S."/>
            <person name="Pouder E."/>
            <person name="Uroz S."/>
            <person name="Simon-Colin C."/>
            <person name="Alain K."/>
        </authorList>
    </citation>
    <scope>NUCLEOTIDE SEQUENCE</scope>
    <source>
        <strain evidence="1">HW T2.11</strain>
    </source>
</reference>
<dbReference type="EMBL" id="JAESVB010000007">
    <property type="protein sequence ID" value="MCB8876659.1"/>
    <property type="molecule type" value="Genomic_DNA"/>
</dbReference>
<keyword evidence="2" id="KW-1185">Reference proteome</keyword>
<dbReference type="AlphaFoldDB" id="A0A964E008"/>
<protein>
    <submittedName>
        <fullName evidence="1">DUF3313 family protein</fullName>
    </submittedName>
</protein>
<proteinExistence type="predicted"/>
<dbReference type="Pfam" id="PF11769">
    <property type="entry name" value="DUF3313"/>
    <property type="match status" value="1"/>
</dbReference>
<accession>A0A964E008</accession>